<keyword evidence="2" id="KW-1185">Reference proteome</keyword>
<reference evidence="2" key="1">
    <citation type="submission" date="2018-09" db="EMBL/GenBank/DDBJ databases">
        <title>Draft Genome Sequence of Mediterraneibacter sp. KCTC 15684.</title>
        <authorList>
            <person name="Kim J.S."/>
            <person name="Han K.I."/>
            <person name="Suh M.K."/>
            <person name="Lee K.C."/>
            <person name="Eom M.K."/>
            <person name="Lee J.H."/>
            <person name="Park S.H."/>
            <person name="Kang S.W."/>
            <person name="Park J.E."/>
            <person name="Oh B.S."/>
            <person name="Yu S.Y."/>
            <person name="Choi S.H."/>
            <person name="Lee D.H."/>
            <person name="Yoon H."/>
            <person name="Kim B."/>
            <person name="Yang S.J."/>
            <person name="Lee J.S."/>
        </authorList>
    </citation>
    <scope>NUCLEOTIDE SEQUENCE [LARGE SCALE GENOMIC DNA]</scope>
    <source>
        <strain evidence="2">KCTC 15684</strain>
    </source>
</reference>
<sequence>MTPELIIMLTNHDITVSNAEEVFESCKDLPAKKWGFKDVGLPKEEMKRLAEKMKEAGKETYMEVVTYTEEECLESAKLAYECGFDHLTGTIPFDSIFDYAKEKGLKYSPFCGEVGGSPVELKGSIEEVVASAKACIEKGAEGIDLTSYRYTDGDPLELTKAVVEAVGADKVCIAGSIGNTGRMDEMQEAGVAEYTMGSALFQANFVKDGSFRENLEFVLNYLAK</sequence>
<protein>
    <submittedName>
        <fullName evidence="1">4-hydroxythreonine-4-phosphate dehydrogenase</fullName>
    </submittedName>
</protein>
<accession>A0A391PCI0</accession>
<dbReference type="AlphaFoldDB" id="A0A391PCI0"/>
<gene>
    <name evidence="1" type="ORF">KGMB01110_18190</name>
</gene>
<name>A0A391PCI0_9FIRM</name>
<proteinExistence type="predicted"/>
<dbReference type="EMBL" id="BHGK01000001">
    <property type="protein sequence ID" value="GCA67383.1"/>
    <property type="molecule type" value="Genomic_DNA"/>
</dbReference>
<dbReference type="SUPFAM" id="SSF51395">
    <property type="entry name" value="FMN-linked oxidoreductases"/>
    <property type="match status" value="1"/>
</dbReference>
<dbReference type="Proteomes" id="UP000265643">
    <property type="component" value="Unassembled WGS sequence"/>
</dbReference>
<evidence type="ECO:0000313" key="2">
    <source>
        <dbReference type="Proteomes" id="UP000265643"/>
    </source>
</evidence>
<evidence type="ECO:0000313" key="1">
    <source>
        <dbReference type="EMBL" id="GCA67383.1"/>
    </source>
</evidence>
<organism evidence="1 2">
    <name type="scientific">Mediterraneibacter butyricigenes</name>
    <dbReference type="NCBI Taxonomy" id="2316025"/>
    <lineage>
        <taxon>Bacteria</taxon>
        <taxon>Bacillati</taxon>
        <taxon>Bacillota</taxon>
        <taxon>Clostridia</taxon>
        <taxon>Lachnospirales</taxon>
        <taxon>Lachnospiraceae</taxon>
        <taxon>Mediterraneibacter</taxon>
    </lineage>
</organism>
<comment type="caution">
    <text evidence="1">The sequence shown here is derived from an EMBL/GenBank/DDBJ whole genome shotgun (WGS) entry which is preliminary data.</text>
</comment>